<organism evidence="2 3">
    <name type="scientific">Cladophialophora bantiana (strain ATCC 10958 / CBS 173.52 / CDC B-1940 / NIH 8579)</name>
    <name type="common">Xylohypha bantiana</name>
    <dbReference type="NCBI Taxonomy" id="1442370"/>
    <lineage>
        <taxon>Eukaryota</taxon>
        <taxon>Fungi</taxon>
        <taxon>Dikarya</taxon>
        <taxon>Ascomycota</taxon>
        <taxon>Pezizomycotina</taxon>
        <taxon>Eurotiomycetes</taxon>
        <taxon>Chaetothyriomycetidae</taxon>
        <taxon>Chaetothyriales</taxon>
        <taxon>Herpotrichiellaceae</taxon>
        <taxon>Cladophialophora</taxon>
    </lineage>
</organism>
<dbReference type="VEuPathDB" id="FungiDB:Z519_06823"/>
<keyword evidence="3" id="KW-1185">Reference proteome</keyword>
<reference evidence="2" key="1">
    <citation type="submission" date="2015-01" db="EMBL/GenBank/DDBJ databases">
        <title>The Genome Sequence of Cladophialophora bantiana CBS 173.52.</title>
        <authorList>
            <consortium name="The Broad Institute Genomics Platform"/>
            <person name="Cuomo C."/>
            <person name="de Hoog S."/>
            <person name="Gorbushina A."/>
            <person name="Stielow B."/>
            <person name="Teixiera M."/>
            <person name="Abouelleil A."/>
            <person name="Chapman S.B."/>
            <person name="Priest M."/>
            <person name="Young S.K."/>
            <person name="Wortman J."/>
            <person name="Nusbaum C."/>
            <person name="Birren B."/>
        </authorList>
    </citation>
    <scope>NUCLEOTIDE SEQUENCE [LARGE SCALE GENOMIC DNA]</scope>
    <source>
        <strain evidence="2">CBS 173.52</strain>
    </source>
</reference>
<gene>
    <name evidence="2" type="ORF">Z519_06823</name>
</gene>
<dbReference type="GeneID" id="27699751"/>
<evidence type="ECO:0000313" key="3">
    <source>
        <dbReference type="Proteomes" id="UP000053789"/>
    </source>
</evidence>
<protein>
    <recommendedName>
        <fullName evidence="1">CHAT domain-containing protein</fullName>
    </recommendedName>
</protein>
<dbReference type="Proteomes" id="UP000053789">
    <property type="component" value="Unassembled WGS sequence"/>
</dbReference>
<accession>A0A0D2I841</accession>
<dbReference type="InterPro" id="IPR024983">
    <property type="entry name" value="CHAT_dom"/>
</dbReference>
<dbReference type="Pfam" id="PF12770">
    <property type="entry name" value="CHAT"/>
    <property type="match status" value="1"/>
</dbReference>
<dbReference type="RefSeq" id="XP_016619643.1">
    <property type="nucleotide sequence ID" value="XM_016764561.1"/>
</dbReference>
<proteinExistence type="predicted"/>
<evidence type="ECO:0000313" key="2">
    <source>
        <dbReference type="EMBL" id="KIW92974.1"/>
    </source>
</evidence>
<dbReference type="EMBL" id="KN846988">
    <property type="protein sequence ID" value="KIW92974.1"/>
    <property type="molecule type" value="Genomic_DNA"/>
</dbReference>
<evidence type="ECO:0000259" key="1">
    <source>
        <dbReference type="Pfam" id="PF12770"/>
    </source>
</evidence>
<dbReference type="HOGENOM" id="CLU_275836_0_0_1"/>
<feature type="domain" description="CHAT" evidence="1">
    <location>
        <begin position="856"/>
        <end position="1132"/>
    </location>
</feature>
<dbReference type="AlphaFoldDB" id="A0A0D2I841"/>
<dbReference type="OrthoDB" id="9991317at2759"/>
<sequence length="1142" mass="129582">MNKEGKSARDAIARSRFESNSGNFSDALRILREPCSVDPSEEDSLLIKSEILRVNLVQGDHRAVEMLDIKDLKSNEPICDLLRLSLEANKIWTDLDLIKPLDIASTLYKRYVSALNSETNDEFVVRIVFYCLVIRDWRIYYGEGLTQPEYQCDQGLLRTLLLRLAKHKLYFELLDAFEFLVDDPGERLQTSFPHLVPPSDPAFHWYLLCLARLNCKEGNFGDASSALSLLSRPSDNTSKDILGASFQKIFKLGSKLLKKKHGHRKEQIQVRKDVFRLHEDVIRQRYLESGLTEADRVGRLIRASKDLADLADFLSAFKALESAAELLNAIPDPKEAFTLGAEVHELLEQVCNRNGDILSKTLIELRYCDFLNSAGGDFALARKRRHELLELPVCVRMPYLQRYHHRQWEEYFMLRQREPALCHAERYLAYCQKCKDEQQQALAEGYVLETLFLPERASDEARLNFLDDLTNRIEQAIKTNHKNKWYKAMIEMQLLLVNVLSDIGRLEGNDLEEIAQNVVPILDRAATFIPQIPSEAEAAALKCQVAFLRSSAGLYLKRSFDENKNLSLESLGSGSSTAPKDFLDKVDYQIYLQQFIAAIMNNNLEAFEKTYRHFSERLDRPSSRRNNARRASTLATKAMLCYFLTIFNNGSIKQLWNIAGFATRKSVQAEALKCFSEVFSLEREMSVETRDLDRSYDRIDELIVSQAYLTSSIERQQRIDMCLEIATQMNDPLATWQWTQRGKARAFSDVLSAKGLRAPSGTSKMRLQQDMGFEDLRYIQSASASKLIFVDWISYGLGRRRLLLNVCRIFKDDCQTSQFQMDLDLDQLQQAASKINEARMDDSDSERYLRPFVPVIEPLEDTSNPGDILILSTTSPFHNVPLHAVHLGASPLIERNPIIYVPSQIALLSCLEQLAAPEKDMDAPKEWTAVIAAAYDDDSTDAERMHERHEIYQSCTRLAADLDATPLLGHALTTGSIAQQLDSVDVLHFHGHSIIDPNDSTKQCLALGPKGEVLTIGDISSLNLRAAHVTLMACSGGVQDFSLSGDEPLGLLSAFLLGGATSVIGALWPIQSSAGRLFTSIYYDYFLRHVDRKELGPIVNVARAIQHAVLEIKKQPETSRPYYWAPFICYGNWFCRRKPGSW</sequence>
<name>A0A0D2I841_CLAB1</name>